<reference evidence="2 3" key="1">
    <citation type="submission" date="2016-12" db="EMBL/GenBank/DDBJ databases">
        <title>Trade-off between light-utilization and light-protection in marine flavobacteria.</title>
        <authorList>
            <person name="Kumagai Y."/>
            <person name="Yoshizawa S."/>
            <person name="Kogure K."/>
            <person name="Iwasaki W."/>
        </authorList>
    </citation>
    <scope>NUCLEOTIDE SEQUENCE [LARGE SCALE GENOMIC DNA]</scope>
    <source>
        <strain evidence="2 3">ATCC 43844</strain>
    </source>
</reference>
<protein>
    <submittedName>
        <fullName evidence="2">Uncharacterized protein</fullName>
    </submittedName>
</protein>
<evidence type="ECO:0000313" key="2">
    <source>
        <dbReference type="EMBL" id="PQJ76683.1"/>
    </source>
</evidence>
<dbReference type="RefSeq" id="WP_105022000.1">
    <property type="nucleotide sequence ID" value="NZ_MSCM01000002.1"/>
</dbReference>
<gene>
    <name evidence="2" type="ORF">BTO16_12420</name>
</gene>
<keyword evidence="3" id="KW-1185">Reference proteome</keyword>
<name>A0A2S7WGE4_9FLAO</name>
<comment type="caution">
    <text evidence="2">The sequence shown here is derived from an EMBL/GenBank/DDBJ whole genome shotgun (WGS) entry which is preliminary data.</text>
</comment>
<keyword evidence="1" id="KW-0732">Signal</keyword>
<evidence type="ECO:0000256" key="1">
    <source>
        <dbReference type="SAM" id="SignalP"/>
    </source>
</evidence>
<feature type="chain" id="PRO_5015535323" evidence="1">
    <location>
        <begin position="20"/>
        <end position="91"/>
    </location>
</feature>
<organism evidence="2 3">
    <name type="scientific">Polaribacter glomeratus</name>
    <dbReference type="NCBI Taxonomy" id="102"/>
    <lineage>
        <taxon>Bacteria</taxon>
        <taxon>Pseudomonadati</taxon>
        <taxon>Bacteroidota</taxon>
        <taxon>Flavobacteriia</taxon>
        <taxon>Flavobacteriales</taxon>
        <taxon>Flavobacteriaceae</taxon>
    </lineage>
</organism>
<proteinExistence type="predicted"/>
<sequence>MKKIITGILLLFFAIQFQAQTTLEKYTTAVDTKLQNIDKSSITSNILLDRVISVSSIVEFNQGVRQDTTSFTHFKQVWYELNRAFYTKNTS</sequence>
<accession>A0A2S7WGE4</accession>
<evidence type="ECO:0000313" key="3">
    <source>
        <dbReference type="Proteomes" id="UP000239068"/>
    </source>
</evidence>
<dbReference type="Proteomes" id="UP000239068">
    <property type="component" value="Unassembled WGS sequence"/>
</dbReference>
<dbReference type="EMBL" id="MSCM01000002">
    <property type="protein sequence ID" value="PQJ76683.1"/>
    <property type="molecule type" value="Genomic_DNA"/>
</dbReference>
<feature type="signal peptide" evidence="1">
    <location>
        <begin position="1"/>
        <end position="19"/>
    </location>
</feature>
<dbReference type="AlphaFoldDB" id="A0A2S7WGE4"/>